<proteinExistence type="predicted"/>
<name>A0A0S4QZE5_9ACTN</name>
<dbReference type="Proteomes" id="UP000198802">
    <property type="component" value="Unassembled WGS sequence"/>
</dbReference>
<gene>
    <name evidence="1" type="ORF">Ga0074812_1503</name>
</gene>
<evidence type="ECO:0000313" key="1">
    <source>
        <dbReference type="EMBL" id="CUU60903.1"/>
    </source>
</evidence>
<dbReference type="EMBL" id="FAOZ01000050">
    <property type="protein sequence ID" value="CUU60903.1"/>
    <property type="molecule type" value="Genomic_DNA"/>
</dbReference>
<keyword evidence="2" id="KW-1185">Reference proteome</keyword>
<dbReference type="AlphaFoldDB" id="A0A0S4QZE5"/>
<evidence type="ECO:0000313" key="2">
    <source>
        <dbReference type="Proteomes" id="UP000198802"/>
    </source>
</evidence>
<accession>A0A0S4QZE5</accession>
<reference evidence="2" key="1">
    <citation type="submission" date="2015-11" db="EMBL/GenBank/DDBJ databases">
        <authorList>
            <person name="Varghese N."/>
        </authorList>
    </citation>
    <scope>NUCLEOTIDE SEQUENCE [LARGE SCALE GENOMIC DNA]</scope>
    <source>
        <strain evidence="2">DSM 45899</strain>
    </source>
</reference>
<protein>
    <submittedName>
        <fullName evidence="1">Uncharacterized protein</fullName>
    </submittedName>
</protein>
<organism evidence="1 2">
    <name type="scientific">Parafrankia irregularis</name>
    <dbReference type="NCBI Taxonomy" id="795642"/>
    <lineage>
        <taxon>Bacteria</taxon>
        <taxon>Bacillati</taxon>
        <taxon>Actinomycetota</taxon>
        <taxon>Actinomycetes</taxon>
        <taxon>Frankiales</taxon>
        <taxon>Frankiaceae</taxon>
        <taxon>Parafrankia</taxon>
    </lineage>
</organism>
<sequence length="158" mass="17729">MAWYTIRRDCCGAVERIQVYGPSDTRQARANRTEMRPCQACARQRRAVEAEQAAHQAAGQADLDGLPTLTGTDRQVAWALVLRDNTIKRAPSLATMPGATGDHLDWLLDRICERTDAAWWIDHRAGLPRDDHCWTALRTSLTDEQKAEFAALGKESRL</sequence>